<comment type="caution">
    <text evidence="1">The sequence shown here is derived from an EMBL/GenBank/DDBJ whole genome shotgun (WGS) entry which is preliminary data.</text>
</comment>
<reference evidence="1 2" key="1">
    <citation type="journal article" date="2014" name="Agronomy (Basel)">
        <title>A Draft Genome Sequence for Ensete ventricosum, the Drought-Tolerant Tree Against Hunger.</title>
        <authorList>
            <person name="Harrison J."/>
            <person name="Moore K.A."/>
            <person name="Paszkiewicz K."/>
            <person name="Jones T."/>
            <person name="Grant M."/>
            <person name="Ambacheew D."/>
            <person name="Muzemil S."/>
            <person name="Studholme D.J."/>
        </authorList>
    </citation>
    <scope>NUCLEOTIDE SEQUENCE [LARGE SCALE GENOMIC DNA]</scope>
</reference>
<dbReference type="AlphaFoldDB" id="A0A444C2T9"/>
<name>A0A444C2T9_ENSVE</name>
<evidence type="ECO:0000313" key="2">
    <source>
        <dbReference type="Proteomes" id="UP000287651"/>
    </source>
</evidence>
<dbReference type="Proteomes" id="UP000287651">
    <property type="component" value="Unassembled WGS sequence"/>
</dbReference>
<proteinExistence type="predicted"/>
<gene>
    <name evidence="1" type="ORF">B296_00016052</name>
</gene>
<accession>A0A444C2T9</accession>
<organism evidence="1 2">
    <name type="scientific">Ensete ventricosum</name>
    <name type="common">Abyssinian banana</name>
    <name type="synonym">Musa ensete</name>
    <dbReference type="NCBI Taxonomy" id="4639"/>
    <lineage>
        <taxon>Eukaryota</taxon>
        <taxon>Viridiplantae</taxon>
        <taxon>Streptophyta</taxon>
        <taxon>Embryophyta</taxon>
        <taxon>Tracheophyta</taxon>
        <taxon>Spermatophyta</taxon>
        <taxon>Magnoliopsida</taxon>
        <taxon>Liliopsida</taxon>
        <taxon>Zingiberales</taxon>
        <taxon>Musaceae</taxon>
        <taxon>Ensete</taxon>
    </lineage>
</organism>
<sequence>MELERFPVREVKGFCRCVLSPSHVKCHESVVHIIICSGLAYKPLLGVDGNTHSILLCRN</sequence>
<protein>
    <submittedName>
        <fullName evidence="1">Uncharacterized protein</fullName>
    </submittedName>
</protein>
<evidence type="ECO:0000313" key="1">
    <source>
        <dbReference type="EMBL" id="RRT76402.1"/>
    </source>
</evidence>
<dbReference type="EMBL" id="AMZH03002203">
    <property type="protein sequence ID" value="RRT76402.1"/>
    <property type="molecule type" value="Genomic_DNA"/>
</dbReference>